<accession>A0ABW3YAC1</accession>
<dbReference type="Proteomes" id="UP001597260">
    <property type="component" value="Unassembled WGS sequence"/>
</dbReference>
<dbReference type="Gene3D" id="1.10.287.1060">
    <property type="entry name" value="ESAT-6-like"/>
    <property type="match status" value="1"/>
</dbReference>
<reference evidence="2" key="1">
    <citation type="journal article" date="2019" name="Int. J. Syst. Evol. Microbiol.">
        <title>The Global Catalogue of Microorganisms (GCM) 10K type strain sequencing project: providing services to taxonomists for standard genome sequencing and annotation.</title>
        <authorList>
            <consortium name="The Broad Institute Genomics Platform"/>
            <consortium name="The Broad Institute Genome Sequencing Center for Infectious Disease"/>
            <person name="Wu L."/>
            <person name="Ma J."/>
        </authorList>
    </citation>
    <scope>NUCLEOTIDE SEQUENCE [LARGE SCALE GENOMIC DNA]</scope>
    <source>
        <strain evidence="2">JCM 31037</strain>
    </source>
</reference>
<organism evidence="1 2">
    <name type="scientific">Micromonospora sonneratiae</name>
    <dbReference type="NCBI Taxonomy" id="1184706"/>
    <lineage>
        <taxon>Bacteria</taxon>
        <taxon>Bacillati</taxon>
        <taxon>Actinomycetota</taxon>
        <taxon>Actinomycetes</taxon>
        <taxon>Micromonosporales</taxon>
        <taxon>Micromonosporaceae</taxon>
        <taxon>Micromonospora</taxon>
    </lineage>
</organism>
<dbReference type="InterPro" id="IPR036689">
    <property type="entry name" value="ESAT-6-like_sf"/>
</dbReference>
<dbReference type="Pfam" id="PF06013">
    <property type="entry name" value="WXG100"/>
    <property type="match status" value="1"/>
</dbReference>
<keyword evidence="2" id="KW-1185">Reference proteome</keyword>
<proteinExistence type="predicted"/>
<dbReference type="SUPFAM" id="SSF140453">
    <property type="entry name" value="EsxAB dimer-like"/>
    <property type="match status" value="1"/>
</dbReference>
<dbReference type="RefSeq" id="WP_377567276.1">
    <property type="nucleotide sequence ID" value="NZ_JBHTMP010000004.1"/>
</dbReference>
<dbReference type="EMBL" id="JBHTMP010000004">
    <property type="protein sequence ID" value="MFD1320360.1"/>
    <property type="molecule type" value="Genomic_DNA"/>
</dbReference>
<sequence>MTSPISQANVIEMQAAEQYYEGALNQCDGINRNIDALQDQMLAIWKGMAAQRFTDAVDAWQTAFKPIIDELNRIYTALGGNRQGYTINEDQNADLAGQAYTQAASVL</sequence>
<evidence type="ECO:0000313" key="1">
    <source>
        <dbReference type="EMBL" id="MFD1320360.1"/>
    </source>
</evidence>
<name>A0ABW3YAC1_9ACTN</name>
<evidence type="ECO:0000313" key="2">
    <source>
        <dbReference type="Proteomes" id="UP001597260"/>
    </source>
</evidence>
<protein>
    <submittedName>
        <fullName evidence="1">WXG100 family type VII secretion target</fullName>
    </submittedName>
</protein>
<dbReference type="InterPro" id="IPR010310">
    <property type="entry name" value="T7SS_ESAT-6-like"/>
</dbReference>
<gene>
    <name evidence="1" type="ORF">ACFQ4H_04555</name>
</gene>
<comment type="caution">
    <text evidence="1">The sequence shown here is derived from an EMBL/GenBank/DDBJ whole genome shotgun (WGS) entry which is preliminary data.</text>
</comment>